<dbReference type="InterPro" id="IPR011610">
    <property type="entry name" value="SAM_mthyl_Trfase_ML2640-like"/>
</dbReference>
<dbReference type="PANTHER" id="PTHR43619">
    <property type="entry name" value="S-ADENOSYL-L-METHIONINE-DEPENDENT METHYLTRANSFERASE YKTD-RELATED"/>
    <property type="match status" value="1"/>
</dbReference>
<dbReference type="Pfam" id="PF04072">
    <property type="entry name" value="LCM"/>
    <property type="match status" value="1"/>
</dbReference>
<dbReference type="GO" id="GO:0008168">
    <property type="term" value="F:methyltransferase activity"/>
    <property type="evidence" value="ECO:0007669"/>
    <property type="project" value="UniProtKB-UniRule"/>
</dbReference>
<keyword evidence="5 6" id="KW-0949">S-adenosyl-L-methionine</keyword>
<evidence type="ECO:0000313" key="8">
    <source>
        <dbReference type="Proteomes" id="UP000230886"/>
    </source>
</evidence>
<organism evidence="7 8">
    <name type="scientific">Rhodococcus qingshengii</name>
    <dbReference type="NCBI Taxonomy" id="334542"/>
    <lineage>
        <taxon>Bacteria</taxon>
        <taxon>Bacillati</taxon>
        <taxon>Actinomycetota</taxon>
        <taxon>Actinomycetes</taxon>
        <taxon>Mycobacteriales</taxon>
        <taxon>Nocardiaceae</taxon>
        <taxon>Rhodococcus</taxon>
        <taxon>Rhodococcus erythropolis group</taxon>
    </lineage>
</organism>
<keyword evidence="4" id="KW-0808">Transferase</keyword>
<protein>
    <recommendedName>
        <fullName evidence="6">S-adenosyl-L-methionine-dependent methyltransferase</fullName>
        <ecNumber evidence="6">2.1.1.-</ecNumber>
    </recommendedName>
</protein>
<dbReference type="InterPro" id="IPR029063">
    <property type="entry name" value="SAM-dependent_MTases_sf"/>
</dbReference>
<accession>A0A2A5J4R8</accession>
<dbReference type="RefSeq" id="WP_099698397.1">
    <property type="nucleotide sequence ID" value="NZ_NOVD01000031.1"/>
</dbReference>
<dbReference type="NCBIfam" id="TIGR00027">
    <property type="entry name" value="mthyl_TIGR00027"/>
    <property type="match status" value="1"/>
</dbReference>
<evidence type="ECO:0000256" key="3">
    <source>
        <dbReference type="ARBA" id="ARBA00022603"/>
    </source>
</evidence>
<dbReference type="Proteomes" id="UP000230886">
    <property type="component" value="Unassembled WGS sequence"/>
</dbReference>
<gene>
    <name evidence="7" type="ORF">CHR55_26060</name>
</gene>
<evidence type="ECO:0000313" key="7">
    <source>
        <dbReference type="EMBL" id="PCK24356.1"/>
    </source>
</evidence>
<dbReference type="InterPro" id="IPR007213">
    <property type="entry name" value="Ppm1/Ppm2/Tcmp"/>
</dbReference>
<reference evidence="7 8" key="1">
    <citation type="submission" date="2017-07" db="EMBL/GenBank/DDBJ databases">
        <title>Draft sequence of Rhodococcus enclensis 23b-28.</title>
        <authorList>
            <person name="Besaury L."/>
            <person name="Sancelme M."/>
            <person name="Amato P."/>
            <person name="Lallement A."/>
            <person name="Delort A.-M."/>
        </authorList>
    </citation>
    <scope>NUCLEOTIDE SEQUENCE [LARGE SCALE GENOMIC DNA]</scope>
    <source>
        <strain evidence="7 8">23b-28</strain>
    </source>
</reference>
<dbReference type="AlphaFoldDB" id="A0A2A5J4R8"/>
<keyword evidence="3 6" id="KW-0489">Methyltransferase</keyword>
<comment type="similarity">
    <text evidence="2 6">Belongs to the UPF0677 family.</text>
</comment>
<dbReference type="EC" id="2.1.1.-" evidence="6"/>
<dbReference type="SUPFAM" id="SSF53335">
    <property type="entry name" value="S-adenosyl-L-methionine-dependent methyltransferases"/>
    <property type="match status" value="1"/>
</dbReference>
<name>A0A2A5J4R8_RHOSG</name>
<evidence type="ECO:0000256" key="2">
    <source>
        <dbReference type="ARBA" id="ARBA00008138"/>
    </source>
</evidence>
<evidence type="ECO:0000256" key="6">
    <source>
        <dbReference type="RuleBase" id="RU362030"/>
    </source>
</evidence>
<dbReference type="GO" id="GO:0032259">
    <property type="term" value="P:methylation"/>
    <property type="evidence" value="ECO:0007669"/>
    <property type="project" value="UniProtKB-KW"/>
</dbReference>
<comment type="function">
    <text evidence="1 6">Exhibits S-adenosyl-L-methionine-dependent methyltransferase activity.</text>
</comment>
<comment type="caution">
    <text evidence="7">The sequence shown here is derived from an EMBL/GenBank/DDBJ whole genome shotgun (WGS) entry which is preliminary data.</text>
</comment>
<dbReference type="EMBL" id="NOVD01000031">
    <property type="protein sequence ID" value="PCK24356.1"/>
    <property type="molecule type" value="Genomic_DNA"/>
</dbReference>
<evidence type="ECO:0000256" key="1">
    <source>
        <dbReference type="ARBA" id="ARBA00003907"/>
    </source>
</evidence>
<proteinExistence type="inferred from homology"/>
<dbReference type="PANTHER" id="PTHR43619:SF2">
    <property type="entry name" value="S-ADENOSYL-L-METHIONINE-DEPENDENT METHYLTRANSFERASES SUPERFAMILY PROTEIN"/>
    <property type="match status" value="1"/>
</dbReference>
<sequence length="279" mass="29883">MSAFNATGDVSSTSVLIAHFRALESTRDDALFEDPLASALVEASGLPVGQAKLEHVITSRVYESVAARTRYLDDRIEAAVSRGARQVVLPAAGLDTRAYRLGLPDDVAFFEVDLENVFAFKEPVLEQSNAKATGPRSVVPADLTGDWVTQLTAAGFDADVPTVWVLEGILMYLTDEQNDQILDELSAVSAPGSELLFVSFAPGMIAEEQTKELAGMATAAGIGFKSHVADPVAWVGARGWVIADQTTIKEFGATIGRDVPYDEAQFGPVTWLVHAIRAE</sequence>
<evidence type="ECO:0000256" key="4">
    <source>
        <dbReference type="ARBA" id="ARBA00022679"/>
    </source>
</evidence>
<evidence type="ECO:0000256" key="5">
    <source>
        <dbReference type="ARBA" id="ARBA00022691"/>
    </source>
</evidence>
<dbReference type="Gene3D" id="3.40.50.150">
    <property type="entry name" value="Vaccinia Virus protein VP39"/>
    <property type="match status" value="1"/>
</dbReference>